<gene>
    <name evidence="8" type="ORF">CFX0092_A0650</name>
</gene>
<keyword evidence="3 6" id="KW-0812">Transmembrane</keyword>
<dbReference type="EMBL" id="LN890655">
    <property type="protein sequence ID" value="CUS02528.2"/>
    <property type="molecule type" value="Genomic_DNA"/>
</dbReference>
<protein>
    <recommendedName>
        <fullName evidence="7">Phage shock protein PspC N-terminal domain-containing protein</fullName>
    </recommendedName>
</protein>
<keyword evidence="4 6" id="KW-1133">Transmembrane helix</keyword>
<dbReference type="KEGG" id="pbf:CFX0092_A0650"/>
<evidence type="ECO:0000256" key="1">
    <source>
        <dbReference type="ARBA" id="ARBA00004162"/>
    </source>
</evidence>
<accession>A0A160T169</accession>
<dbReference type="GO" id="GO:0005886">
    <property type="term" value="C:plasma membrane"/>
    <property type="evidence" value="ECO:0007669"/>
    <property type="project" value="UniProtKB-SubCell"/>
</dbReference>
<comment type="subcellular location">
    <subcellularLocation>
        <location evidence="1">Cell membrane</location>
        <topology evidence="1">Single-pass membrane protein</topology>
    </subcellularLocation>
</comment>
<evidence type="ECO:0000256" key="5">
    <source>
        <dbReference type="ARBA" id="ARBA00023136"/>
    </source>
</evidence>
<dbReference type="Proteomes" id="UP000215027">
    <property type="component" value="Chromosome I"/>
</dbReference>
<evidence type="ECO:0000256" key="6">
    <source>
        <dbReference type="SAM" id="Phobius"/>
    </source>
</evidence>
<dbReference type="RefSeq" id="WP_095042132.1">
    <property type="nucleotide sequence ID" value="NZ_LN890655.1"/>
</dbReference>
<dbReference type="Pfam" id="PF04024">
    <property type="entry name" value="PspC"/>
    <property type="match status" value="1"/>
</dbReference>
<keyword evidence="9" id="KW-1185">Reference proteome</keyword>
<feature type="domain" description="Phage shock protein PspC N-terminal" evidence="7">
    <location>
        <begin position="4"/>
        <end position="60"/>
    </location>
</feature>
<organism evidence="8 9">
    <name type="scientific">Candidatus Promineifilum breve</name>
    <dbReference type="NCBI Taxonomy" id="1806508"/>
    <lineage>
        <taxon>Bacteria</taxon>
        <taxon>Bacillati</taxon>
        <taxon>Chloroflexota</taxon>
        <taxon>Ardenticatenia</taxon>
        <taxon>Candidatus Promineifilales</taxon>
        <taxon>Candidatus Promineifilaceae</taxon>
        <taxon>Candidatus Promineifilum</taxon>
    </lineage>
</organism>
<sequence length="63" mass="6775">MNEKRLTRVEDGKVIAGVCAGLARYLGVDATVVRVVFVLLGLFAAGLLIYLILWLIMPAETAA</sequence>
<evidence type="ECO:0000256" key="4">
    <source>
        <dbReference type="ARBA" id="ARBA00022989"/>
    </source>
</evidence>
<evidence type="ECO:0000313" key="8">
    <source>
        <dbReference type="EMBL" id="CUS02528.2"/>
    </source>
</evidence>
<evidence type="ECO:0000259" key="7">
    <source>
        <dbReference type="Pfam" id="PF04024"/>
    </source>
</evidence>
<proteinExistence type="predicted"/>
<dbReference type="PANTHER" id="PTHR33885">
    <property type="entry name" value="PHAGE SHOCK PROTEIN C"/>
    <property type="match status" value="1"/>
</dbReference>
<dbReference type="InterPro" id="IPR052027">
    <property type="entry name" value="PspC"/>
</dbReference>
<evidence type="ECO:0000313" key="9">
    <source>
        <dbReference type="Proteomes" id="UP000215027"/>
    </source>
</evidence>
<keyword evidence="2" id="KW-1003">Cell membrane</keyword>
<evidence type="ECO:0000256" key="2">
    <source>
        <dbReference type="ARBA" id="ARBA00022475"/>
    </source>
</evidence>
<reference evidence="8" key="1">
    <citation type="submission" date="2016-01" db="EMBL/GenBank/DDBJ databases">
        <authorList>
            <person name="Mcilroy J.S."/>
            <person name="Karst M S."/>
            <person name="Albertsen M."/>
        </authorList>
    </citation>
    <scope>NUCLEOTIDE SEQUENCE</scope>
    <source>
        <strain evidence="8">Cfx-K</strain>
    </source>
</reference>
<dbReference type="OrthoDB" id="7359894at2"/>
<keyword evidence="5 6" id="KW-0472">Membrane</keyword>
<dbReference type="PANTHER" id="PTHR33885:SF3">
    <property type="entry name" value="PHAGE SHOCK PROTEIN C"/>
    <property type="match status" value="1"/>
</dbReference>
<name>A0A160T169_9CHLR</name>
<feature type="transmembrane region" description="Helical" evidence="6">
    <location>
        <begin position="32"/>
        <end position="57"/>
    </location>
</feature>
<dbReference type="InterPro" id="IPR007168">
    <property type="entry name" value="Phageshock_PspC_N"/>
</dbReference>
<evidence type="ECO:0000256" key="3">
    <source>
        <dbReference type="ARBA" id="ARBA00022692"/>
    </source>
</evidence>
<dbReference type="AlphaFoldDB" id="A0A160T169"/>